<protein>
    <submittedName>
        <fullName evidence="1">Uncharacterized protein</fullName>
    </submittedName>
</protein>
<dbReference type="OrthoDB" id="3636109at2"/>
<proteinExistence type="predicted"/>
<dbReference type="AlphaFoldDB" id="A0A229RVT6"/>
<gene>
    <name evidence="1" type="ORF">CFP71_27265</name>
</gene>
<dbReference type="RefSeq" id="WP_093936800.1">
    <property type="nucleotide sequence ID" value="NZ_NMQT01000099.1"/>
</dbReference>
<dbReference type="EMBL" id="NMQT01000099">
    <property type="protein sequence ID" value="OXM50645.1"/>
    <property type="molecule type" value="Genomic_DNA"/>
</dbReference>
<comment type="caution">
    <text evidence="1">The sequence shown here is derived from an EMBL/GenBank/DDBJ whole genome shotgun (WGS) entry which is preliminary data.</text>
</comment>
<dbReference type="Proteomes" id="UP000215223">
    <property type="component" value="Unassembled WGS sequence"/>
</dbReference>
<accession>A0A229RVT6</accession>
<evidence type="ECO:0000313" key="2">
    <source>
        <dbReference type="Proteomes" id="UP000215223"/>
    </source>
</evidence>
<reference evidence="1 2" key="1">
    <citation type="submission" date="2017-07" db="EMBL/GenBank/DDBJ databases">
        <title>Amycolatopsis thailandensis Genome sequencing and assembly.</title>
        <authorList>
            <person name="Kaur N."/>
            <person name="Mayilraj S."/>
        </authorList>
    </citation>
    <scope>NUCLEOTIDE SEQUENCE [LARGE SCALE GENOMIC DNA]</scope>
    <source>
        <strain evidence="1 2">JCM 16380</strain>
    </source>
</reference>
<evidence type="ECO:0000313" key="1">
    <source>
        <dbReference type="EMBL" id="OXM50645.1"/>
    </source>
</evidence>
<name>A0A229RVT6_9PSEU</name>
<sequence length="201" mass="21616">MTSPAEQLESSLITTLEEKTARGYTENLPPTLGWHPGARVGATADRGALLAYNDDGADGICNLESGLGTWLNPNLGGHDRDFTQRPYSVWRWRPAANGDTAWLLGALAPEAARLELVGDDGTVAEADIVDGTYAAELAVDMVSLRDANGRLSVHEAGSDESRAEFERVLVDARREMTRLKVRVYDSAGTVLYDGPAINATD</sequence>
<keyword evidence="2" id="KW-1185">Reference proteome</keyword>
<organism evidence="1 2">
    <name type="scientific">Amycolatopsis thailandensis</name>
    <dbReference type="NCBI Taxonomy" id="589330"/>
    <lineage>
        <taxon>Bacteria</taxon>
        <taxon>Bacillati</taxon>
        <taxon>Actinomycetota</taxon>
        <taxon>Actinomycetes</taxon>
        <taxon>Pseudonocardiales</taxon>
        <taxon>Pseudonocardiaceae</taxon>
        <taxon>Amycolatopsis</taxon>
    </lineage>
</organism>